<keyword evidence="7" id="KW-0406">Ion transport</keyword>
<feature type="chain" id="PRO_5045360634" evidence="11">
    <location>
        <begin position="25"/>
        <end position="348"/>
    </location>
</feature>
<dbReference type="SUPFAM" id="SSF56935">
    <property type="entry name" value="Porins"/>
    <property type="match status" value="1"/>
</dbReference>
<evidence type="ECO:0000256" key="9">
    <source>
        <dbReference type="ARBA" id="ARBA00023136"/>
    </source>
</evidence>
<feature type="domain" description="Porin" evidence="12">
    <location>
        <begin position="11"/>
        <end position="330"/>
    </location>
</feature>
<feature type="signal peptide" evidence="11">
    <location>
        <begin position="1"/>
        <end position="24"/>
    </location>
</feature>
<keyword evidence="3" id="KW-0813">Transport</keyword>
<dbReference type="PANTHER" id="PTHR34501">
    <property type="entry name" value="PROTEIN YDDL-RELATED"/>
    <property type="match status" value="1"/>
</dbReference>
<dbReference type="CDD" id="cd00342">
    <property type="entry name" value="gram_neg_porins"/>
    <property type="match status" value="1"/>
</dbReference>
<proteinExistence type="predicted"/>
<dbReference type="InterPro" id="IPR050298">
    <property type="entry name" value="Gram-neg_bact_OMP"/>
</dbReference>
<dbReference type="InterPro" id="IPR033900">
    <property type="entry name" value="Gram_neg_porin_domain"/>
</dbReference>
<sequence length="348" mass="36726">MQTSFSAYAAAVALVAGGTTAVHAPARAADSSSVQLYGLVDAYVGSMRRSDQLARTLVVNSNGMTTSYWGLRGSEDLGGGLKALFALESFFQTDSGANGRNSADPFLSRNAWVGLAGGFGQVSAGRQTNRLFVASGQFDPFGGSLQFSPIMLQTWQVAYDRAVLGDSVWNNTVQYTSPTIGGFRADVSYGFGEQASDHGRSNKSLAINYAQGPLAAALVAQTVQYGPGLDGTSITRQSALLAAASYDLGMAKVYGQWQRARTPDLGTRANTAQLGVGVPVGAAGKFMASVARTRRDASNTDDSRRTNWAVGYDHQLSKRTDVYAIYLSDRLSGHGAEGSIGAGIRHRF</sequence>
<evidence type="ECO:0000256" key="4">
    <source>
        <dbReference type="ARBA" id="ARBA00022452"/>
    </source>
</evidence>
<comment type="subcellular location">
    <subcellularLocation>
        <location evidence="1">Cell outer membrane</location>
        <topology evidence="1">Multi-pass membrane protein</topology>
    </subcellularLocation>
</comment>
<keyword evidence="9" id="KW-0472">Membrane</keyword>
<name>A0ABR6RAR0_9BURK</name>
<keyword evidence="4" id="KW-1134">Transmembrane beta strand</keyword>
<keyword evidence="8" id="KW-0626">Porin</keyword>
<keyword evidence="10" id="KW-0998">Cell outer membrane</keyword>
<evidence type="ECO:0000256" key="2">
    <source>
        <dbReference type="ARBA" id="ARBA00011233"/>
    </source>
</evidence>
<dbReference type="Gene3D" id="2.40.160.10">
    <property type="entry name" value="Porin"/>
    <property type="match status" value="1"/>
</dbReference>
<comment type="caution">
    <text evidence="13">The sequence shown here is derived from an EMBL/GenBank/DDBJ whole genome shotgun (WGS) entry which is preliminary data.</text>
</comment>
<reference evidence="13 14" key="1">
    <citation type="submission" date="2020-08" db="EMBL/GenBank/DDBJ databases">
        <title>Functional genomics of gut bacteria from endangered species of beetles.</title>
        <authorList>
            <person name="Carlos-Shanley C."/>
        </authorList>
    </citation>
    <scope>NUCLEOTIDE SEQUENCE [LARGE SCALE GENOMIC DNA]</scope>
    <source>
        <strain evidence="13 14">S00124</strain>
    </source>
</reference>
<dbReference type="EMBL" id="JACHKZ010000001">
    <property type="protein sequence ID" value="MBB6576224.1"/>
    <property type="molecule type" value="Genomic_DNA"/>
</dbReference>
<evidence type="ECO:0000256" key="11">
    <source>
        <dbReference type="SAM" id="SignalP"/>
    </source>
</evidence>
<evidence type="ECO:0000256" key="6">
    <source>
        <dbReference type="ARBA" id="ARBA00022729"/>
    </source>
</evidence>
<evidence type="ECO:0000256" key="3">
    <source>
        <dbReference type="ARBA" id="ARBA00022448"/>
    </source>
</evidence>
<keyword evidence="5" id="KW-0812">Transmembrane</keyword>
<evidence type="ECO:0000256" key="7">
    <source>
        <dbReference type="ARBA" id="ARBA00023065"/>
    </source>
</evidence>
<gene>
    <name evidence="13" type="ORF">HNP33_000272</name>
</gene>
<evidence type="ECO:0000259" key="12">
    <source>
        <dbReference type="Pfam" id="PF13609"/>
    </source>
</evidence>
<protein>
    <submittedName>
        <fullName evidence="13">Porin</fullName>
    </submittedName>
</protein>
<keyword evidence="6 11" id="KW-0732">Signal</keyword>
<dbReference type="Proteomes" id="UP000562492">
    <property type="component" value="Unassembled WGS sequence"/>
</dbReference>
<evidence type="ECO:0000256" key="1">
    <source>
        <dbReference type="ARBA" id="ARBA00004571"/>
    </source>
</evidence>
<keyword evidence="14" id="KW-1185">Reference proteome</keyword>
<evidence type="ECO:0000256" key="5">
    <source>
        <dbReference type="ARBA" id="ARBA00022692"/>
    </source>
</evidence>
<organism evidence="13 14">
    <name type="scientific">Comamonas odontotermitis</name>
    <dbReference type="NCBI Taxonomy" id="379895"/>
    <lineage>
        <taxon>Bacteria</taxon>
        <taxon>Pseudomonadati</taxon>
        <taxon>Pseudomonadota</taxon>
        <taxon>Betaproteobacteria</taxon>
        <taxon>Burkholderiales</taxon>
        <taxon>Comamonadaceae</taxon>
        <taxon>Comamonas</taxon>
    </lineage>
</organism>
<comment type="subunit">
    <text evidence="2">Homotrimer.</text>
</comment>
<dbReference type="RefSeq" id="WP_184704462.1">
    <property type="nucleotide sequence ID" value="NZ_JACHKZ010000001.1"/>
</dbReference>
<dbReference type="PANTHER" id="PTHR34501:SF9">
    <property type="entry name" value="MAJOR OUTER MEMBRANE PROTEIN P.IA"/>
    <property type="match status" value="1"/>
</dbReference>
<evidence type="ECO:0000313" key="14">
    <source>
        <dbReference type="Proteomes" id="UP000562492"/>
    </source>
</evidence>
<evidence type="ECO:0000313" key="13">
    <source>
        <dbReference type="EMBL" id="MBB6576224.1"/>
    </source>
</evidence>
<evidence type="ECO:0000256" key="10">
    <source>
        <dbReference type="ARBA" id="ARBA00023237"/>
    </source>
</evidence>
<accession>A0ABR6RAR0</accession>
<dbReference type="InterPro" id="IPR023614">
    <property type="entry name" value="Porin_dom_sf"/>
</dbReference>
<dbReference type="Pfam" id="PF13609">
    <property type="entry name" value="Porin_4"/>
    <property type="match status" value="1"/>
</dbReference>
<evidence type="ECO:0000256" key="8">
    <source>
        <dbReference type="ARBA" id="ARBA00023114"/>
    </source>
</evidence>